<accession>A0ABZ0B551</accession>
<proteinExistence type="predicted"/>
<gene>
    <name evidence="1" type="ORF">RAN89_06120</name>
</gene>
<protein>
    <submittedName>
        <fullName evidence="1">Uncharacterized protein</fullName>
    </submittedName>
</protein>
<name>A0ABZ0B551_9BURK</name>
<evidence type="ECO:0000313" key="2">
    <source>
        <dbReference type="Proteomes" id="UP001302257"/>
    </source>
</evidence>
<dbReference type="RefSeq" id="WP_313868724.1">
    <property type="nucleotide sequence ID" value="NZ_CP132507.1"/>
</dbReference>
<dbReference type="Proteomes" id="UP001302257">
    <property type="component" value="Chromosome"/>
</dbReference>
<evidence type="ECO:0000313" key="1">
    <source>
        <dbReference type="EMBL" id="WNO06002.1"/>
    </source>
</evidence>
<reference evidence="1 2" key="1">
    <citation type="submission" date="2023-08" db="EMBL/GenBank/DDBJ databases">
        <title>Rhodoferax potami sp. nov. and Rhodoferax mekongensis sp. nov., isolated from the Mekong River in Thailand.</title>
        <authorList>
            <person name="Kitikhun S."/>
            <person name="Charoenyingcharoen P."/>
            <person name="Siriarchawattana P."/>
            <person name="Likhitrattanapisal S."/>
            <person name="Nilsakha T."/>
            <person name="Chanpet A."/>
            <person name="Rattanawaree P."/>
            <person name="Ingsriswang S."/>
        </authorList>
    </citation>
    <scope>NUCLEOTIDE SEQUENCE [LARGE SCALE GENOMIC DNA]</scope>
    <source>
        <strain evidence="1 2">TBRC 17307</strain>
    </source>
</reference>
<organism evidence="1 2">
    <name type="scientific">Rhodoferax mekongensis</name>
    <dbReference type="NCBI Taxonomy" id="3068341"/>
    <lineage>
        <taxon>Bacteria</taxon>
        <taxon>Pseudomonadati</taxon>
        <taxon>Pseudomonadota</taxon>
        <taxon>Betaproteobacteria</taxon>
        <taxon>Burkholderiales</taxon>
        <taxon>Comamonadaceae</taxon>
        <taxon>Rhodoferax</taxon>
    </lineage>
</organism>
<keyword evidence="2" id="KW-1185">Reference proteome</keyword>
<dbReference type="EMBL" id="CP132507">
    <property type="protein sequence ID" value="WNO06002.1"/>
    <property type="molecule type" value="Genomic_DNA"/>
</dbReference>
<sequence>MSKHSPGPWRKQGSMLVANDGTDVVAAGLGLGLGADNGDGVREANSRVIKASPMLYMALVWHRDALDLGDVAFYVKHGFNISEIMPKTRELLRQVDDIEDKPQYLIAHIGHTKKSDEHITWWRPDSKGYTYCIDKAGLYTEQKARDICFYGACIAVTKNVAEALFRTTPYYRRENGSLNRLYDGGSMRVVENSSESWAALMAKRLKVGDGKCEKPTPIGAKRRAIYLPEGVSL</sequence>